<dbReference type="EMBL" id="CP018221">
    <property type="protein sequence ID" value="API59733.1"/>
    <property type="molecule type" value="Genomic_DNA"/>
</dbReference>
<dbReference type="PANTHER" id="PTHR48106">
    <property type="entry name" value="QUINONE OXIDOREDUCTASE PIG3-RELATED"/>
    <property type="match status" value="1"/>
</dbReference>
<dbReference type="STRING" id="1921510.BSL82_10745"/>
<proteinExistence type="predicted"/>
<dbReference type="KEGG" id="sphj:BSL82_10745"/>
<evidence type="ECO:0000313" key="5">
    <source>
        <dbReference type="Proteomes" id="UP000182063"/>
    </source>
</evidence>
<sequence>MITGKEMRSTISGDGRLTLSIEEVSIDDPREDEIVVRVEATPINPTDLALLLGPADVTSVIMSDSSEPELTFTVPQARMATVEGRLGLSLPIGLEGAGTVIAAGPQAKALEGRVVATMSGGMFAEFRKVSARDVIVLPDGRSAADGASIVNAMTALGMVETAKLEGHRAILHTAAASNLGQMMQKICSADSIPLINIVRSKEQVDLLRGIGAVHVLNSVDGDFRDRLIDAIAETDATIAFDAIGGGTMGDQILQAMERAAVRKMTNFVRTGSDVFKQLYIYGALDLSPTVLNRPAFGYRWGAAGWIIFSFLRSIGQDGLDRLTQRMLSELTTTFASHYTRVIGLREALQPDILQAYQRKATGEKYLIDPTRS</sequence>
<dbReference type="InterPro" id="IPR020843">
    <property type="entry name" value="ER"/>
</dbReference>
<dbReference type="SUPFAM" id="SSF51735">
    <property type="entry name" value="NAD(P)-binding Rossmann-fold domains"/>
    <property type="match status" value="1"/>
</dbReference>
<dbReference type="GO" id="GO:0016651">
    <property type="term" value="F:oxidoreductase activity, acting on NAD(P)H"/>
    <property type="evidence" value="ECO:0007669"/>
    <property type="project" value="TreeGrafter"/>
</dbReference>
<accession>A0A1L3ZVS5</accession>
<dbReference type="SUPFAM" id="SSF50129">
    <property type="entry name" value="GroES-like"/>
    <property type="match status" value="1"/>
</dbReference>
<dbReference type="InterPro" id="IPR011032">
    <property type="entry name" value="GroES-like_sf"/>
</dbReference>
<gene>
    <name evidence="4" type="ORF">BSL82_10745</name>
</gene>
<keyword evidence="5" id="KW-1185">Reference proteome</keyword>
<dbReference type="PANTHER" id="PTHR48106:SF18">
    <property type="entry name" value="QUINONE OXIDOREDUCTASE PIG3"/>
    <property type="match status" value="1"/>
</dbReference>
<dbReference type="SMART" id="SM00829">
    <property type="entry name" value="PKS_ER"/>
    <property type="match status" value="1"/>
</dbReference>
<dbReference type="Gene3D" id="3.90.180.10">
    <property type="entry name" value="Medium-chain alcohol dehydrogenases, catalytic domain"/>
    <property type="match status" value="1"/>
</dbReference>
<keyword evidence="2" id="KW-0560">Oxidoreductase</keyword>
<feature type="domain" description="Enoyl reductase (ER)" evidence="3">
    <location>
        <begin position="15"/>
        <end position="367"/>
    </location>
</feature>
<name>A0A1L3ZVS5_9SPHN</name>
<dbReference type="Proteomes" id="UP000182063">
    <property type="component" value="Chromosome"/>
</dbReference>
<reference evidence="5" key="1">
    <citation type="submission" date="2016-11" db="EMBL/GenBank/DDBJ databases">
        <title>Complete Genome Sequence of alachlor-degrading Sphingomonas sp. strain JJ-A5.</title>
        <authorList>
            <person name="Lee H."/>
            <person name="Ka J.-O."/>
        </authorList>
    </citation>
    <scope>NUCLEOTIDE SEQUENCE [LARGE SCALE GENOMIC DNA]</scope>
    <source>
        <strain evidence="5">JJ-A5</strain>
    </source>
</reference>
<organism evidence="4 5">
    <name type="scientific">Tardibacter chloracetimidivorans</name>
    <dbReference type="NCBI Taxonomy" id="1921510"/>
    <lineage>
        <taxon>Bacteria</taxon>
        <taxon>Pseudomonadati</taxon>
        <taxon>Pseudomonadota</taxon>
        <taxon>Alphaproteobacteria</taxon>
        <taxon>Sphingomonadales</taxon>
        <taxon>Sphingomonadaceae</taxon>
        <taxon>Tardibacter</taxon>
    </lineage>
</organism>
<dbReference type="AlphaFoldDB" id="A0A1L3ZVS5"/>
<evidence type="ECO:0000256" key="1">
    <source>
        <dbReference type="ARBA" id="ARBA00022857"/>
    </source>
</evidence>
<evidence type="ECO:0000256" key="2">
    <source>
        <dbReference type="ARBA" id="ARBA00023002"/>
    </source>
</evidence>
<protein>
    <submittedName>
        <fullName evidence="4">NADH oxidase</fullName>
    </submittedName>
</protein>
<evidence type="ECO:0000259" key="3">
    <source>
        <dbReference type="SMART" id="SM00829"/>
    </source>
</evidence>
<dbReference type="Gene3D" id="3.40.50.720">
    <property type="entry name" value="NAD(P)-binding Rossmann-like Domain"/>
    <property type="match status" value="1"/>
</dbReference>
<dbReference type="GO" id="GO:0070402">
    <property type="term" value="F:NADPH binding"/>
    <property type="evidence" value="ECO:0007669"/>
    <property type="project" value="TreeGrafter"/>
</dbReference>
<dbReference type="InterPro" id="IPR036291">
    <property type="entry name" value="NAD(P)-bd_dom_sf"/>
</dbReference>
<evidence type="ECO:0000313" key="4">
    <source>
        <dbReference type="EMBL" id="API59733.1"/>
    </source>
</evidence>
<keyword evidence="1" id="KW-0521">NADP</keyword>